<keyword evidence="4" id="KW-1185">Reference proteome</keyword>
<name>A0AAD6ULN7_9AGAR</name>
<protein>
    <submittedName>
        <fullName evidence="3">Uncharacterized protein</fullName>
    </submittedName>
</protein>
<feature type="region of interest" description="Disordered" evidence="1">
    <location>
        <begin position="727"/>
        <end position="795"/>
    </location>
</feature>
<gene>
    <name evidence="3" type="ORF">B0H15DRAFT_204577</name>
</gene>
<evidence type="ECO:0000256" key="2">
    <source>
        <dbReference type="SAM" id="Phobius"/>
    </source>
</evidence>
<feature type="region of interest" description="Disordered" evidence="1">
    <location>
        <begin position="530"/>
        <end position="558"/>
    </location>
</feature>
<keyword evidence="2" id="KW-1133">Transmembrane helix</keyword>
<dbReference type="Proteomes" id="UP001222325">
    <property type="component" value="Unassembled WGS sequence"/>
</dbReference>
<proteinExistence type="predicted"/>
<feature type="transmembrane region" description="Helical" evidence="2">
    <location>
        <begin position="53"/>
        <end position="75"/>
    </location>
</feature>
<evidence type="ECO:0000313" key="3">
    <source>
        <dbReference type="EMBL" id="KAJ7103275.1"/>
    </source>
</evidence>
<feature type="compositionally biased region" description="Polar residues" evidence="1">
    <location>
        <begin position="400"/>
        <end position="414"/>
    </location>
</feature>
<feature type="region of interest" description="Disordered" evidence="1">
    <location>
        <begin position="339"/>
        <end position="422"/>
    </location>
</feature>
<evidence type="ECO:0000256" key="1">
    <source>
        <dbReference type="SAM" id="MobiDB-lite"/>
    </source>
</evidence>
<feature type="transmembrane region" description="Helical" evidence="2">
    <location>
        <begin position="21"/>
        <end position="44"/>
    </location>
</feature>
<dbReference type="AlphaFoldDB" id="A0AAD6ULN7"/>
<feature type="compositionally biased region" description="Low complexity" evidence="1">
    <location>
        <begin position="727"/>
        <end position="737"/>
    </location>
</feature>
<feature type="transmembrane region" description="Helical" evidence="2">
    <location>
        <begin position="152"/>
        <end position="174"/>
    </location>
</feature>
<feature type="transmembrane region" description="Helical" evidence="2">
    <location>
        <begin position="249"/>
        <end position="268"/>
    </location>
</feature>
<keyword evidence="2" id="KW-0812">Transmembrane</keyword>
<comment type="caution">
    <text evidence="3">The sequence shown here is derived from an EMBL/GenBank/DDBJ whole genome shotgun (WGS) entry which is preliminary data.</text>
</comment>
<dbReference type="EMBL" id="JARJCN010000002">
    <property type="protein sequence ID" value="KAJ7103275.1"/>
    <property type="molecule type" value="Genomic_DNA"/>
</dbReference>
<sequence length="795" mass="85620">MSNINDPILRLSLSNNAALEYVLADIPFFCVGLTALAIFAFFIVMRRVNLPTIFLYISSLLAFVAAILDLTQILLRGTANTDAGLAMDTVTGIANTREVGLALAFGFRFLYLWKFVAQRPRFEPRPREADLSPSDSPFHSASWERWGVPGFILKYALLGSVIAIPILQIIWRIATGLSSVYLAEATIQIAVSALLIAKLLLNLHLSTVSPWWRPFTPYIVPILALMISTGIGTGNLLIFKFSETTLGRFLQAMETYSLIISLLIFTFYKVPQVTPEDVRASRKRSSFFTGFAPKGEELGGQVPAPVEELPTIFIGRAMTSIYYARSSRESALSRLSSWMNVRSPPRSPPRPGSGEKSLWNSGDAELGISTELRATTPEIYSEGQLSPLVEVRDEKRSPTLGATTTEPKNSSPRSLTLEVGTPSTANRPFTGVSFASYYGMATGSRLTIPASSTVPGDDSRGTASPVYGLNGIIAASAPAVPDSATLSRRPPSSPPPTVLHESVTSFDELLRQQTELDRSIAALRLFSPTTTVMDLPPPPEPEMDDSRTNAEASSRSFSVSSNKSEFSLSIFPEPPPVGELPESLVSGRARASPFPVRARRQSRLPLSAVSPGADEEPSAPASPGHMRFASAGTQYDVTSFIGDLTSPAEPRMGALGEVAETESDMESPVISTVTPALRPLLLSTTAVSLTSLPPATASSTLLPASSQQSSYEYPALRPLFLGSTTGASASSPLSAGARRMAAPSVFNGPRRPSRPGQARPVISIPRQMDDEPDEEAEAFEKPRRPPALTALQQDR</sequence>
<feature type="transmembrane region" description="Helical" evidence="2">
    <location>
        <begin position="215"/>
        <end position="237"/>
    </location>
</feature>
<organism evidence="3 4">
    <name type="scientific">Mycena belliarum</name>
    <dbReference type="NCBI Taxonomy" id="1033014"/>
    <lineage>
        <taxon>Eukaryota</taxon>
        <taxon>Fungi</taxon>
        <taxon>Dikarya</taxon>
        <taxon>Basidiomycota</taxon>
        <taxon>Agaricomycotina</taxon>
        <taxon>Agaricomycetes</taxon>
        <taxon>Agaricomycetidae</taxon>
        <taxon>Agaricales</taxon>
        <taxon>Marasmiineae</taxon>
        <taxon>Mycenaceae</taxon>
        <taxon>Mycena</taxon>
    </lineage>
</organism>
<feature type="region of interest" description="Disordered" evidence="1">
    <location>
        <begin position="596"/>
        <end position="627"/>
    </location>
</feature>
<keyword evidence="2" id="KW-0472">Membrane</keyword>
<accession>A0AAD6ULN7</accession>
<evidence type="ECO:0000313" key="4">
    <source>
        <dbReference type="Proteomes" id="UP001222325"/>
    </source>
</evidence>
<reference evidence="3" key="1">
    <citation type="submission" date="2023-03" db="EMBL/GenBank/DDBJ databases">
        <title>Massive genome expansion in bonnet fungi (Mycena s.s.) driven by repeated elements and novel gene families across ecological guilds.</title>
        <authorList>
            <consortium name="Lawrence Berkeley National Laboratory"/>
            <person name="Harder C.B."/>
            <person name="Miyauchi S."/>
            <person name="Viragh M."/>
            <person name="Kuo A."/>
            <person name="Thoen E."/>
            <person name="Andreopoulos B."/>
            <person name="Lu D."/>
            <person name="Skrede I."/>
            <person name="Drula E."/>
            <person name="Henrissat B."/>
            <person name="Morin E."/>
            <person name="Kohler A."/>
            <person name="Barry K."/>
            <person name="LaButti K."/>
            <person name="Morin E."/>
            <person name="Salamov A."/>
            <person name="Lipzen A."/>
            <person name="Mereny Z."/>
            <person name="Hegedus B."/>
            <person name="Baldrian P."/>
            <person name="Stursova M."/>
            <person name="Weitz H."/>
            <person name="Taylor A."/>
            <person name="Grigoriev I.V."/>
            <person name="Nagy L.G."/>
            <person name="Martin F."/>
            <person name="Kauserud H."/>
        </authorList>
    </citation>
    <scope>NUCLEOTIDE SEQUENCE</scope>
    <source>
        <strain evidence="3">CBHHK173m</strain>
    </source>
</reference>